<dbReference type="Proteomes" id="UP000308901">
    <property type="component" value="Unassembled WGS sequence"/>
</dbReference>
<protein>
    <submittedName>
        <fullName evidence="4">GNAT family N-acetyltransferase</fullName>
    </submittedName>
</protein>
<dbReference type="PANTHER" id="PTHR10545:SF29">
    <property type="entry name" value="GH14572P-RELATED"/>
    <property type="match status" value="1"/>
</dbReference>
<dbReference type="InterPro" id="IPR016181">
    <property type="entry name" value="Acyl_CoA_acyltransferase"/>
</dbReference>
<evidence type="ECO:0000259" key="3">
    <source>
        <dbReference type="PROSITE" id="PS51186"/>
    </source>
</evidence>
<dbReference type="CDD" id="cd04301">
    <property type="entry name" value="NAT_SF"/>
    <property type="match status" value="1"/>
</dbReference>
<dbReference type="EMBL" id="VANU01000012">
    <property type="protein sequence ID" value="TLP34984.1"/>
    <property type="molecule type" value="Genomic_DNA"/>
</dbReference>
<dbReference type="PROSITE" id="PS51186">
    <property type="entry name" value="GNAT"/>
    <property type="match status" value="1"/>
</dbReference>
<name>A0A5R8XWZ7_9BACT</name>
<dbReference type="InterPro" id="IPR051016">
    <property type="entry name" value="Diverse_Substrate_AcTransf"/>
</dbReference>
<comment type="caution">
    <text evidence="4">The sequence shown here is derived from an EMBL/GenBank/DDBJ whole genome shotgun (WGS) entry which is preliminary data.</text>
</comment>
<dbReference type="GO" id="GO:0008080">
    <property type="term" value="F:N-acetyltransferase activity"/>
    <property type="evidence" value="ECO:0007669"/>
    <property type="project" value="UniProtKB-ARBA"/>
</dbReference>
<keyword evidence="2" id="KW-0012">Acyltransferase</keyword>
<evidence type="ECO:0000256" key="2">
    <source>
        <dbReference type="ARBA" id="ARBA00023315"/>
    </source>
</evidence>
<dbReference type="AlphaFoldDB" id="A0A5R8XWZ7"/>
<sequence>MKKLGKYQKMEDLITATPERIKRLLEEKLGEAVFGIYKKEIVSFAYFHQKSSAFSGRKGLYIDAFFIEDHVRGKGLGEIMFHYLSKYSVDIGCEYLEWGCLDWNKSAIKFYEKQGAYCIDNLRLYRLSPDTLSLNSKKFVSN</sequence>
<organism evidence="4 5">
    <name type="scientific">Arcobacter arenosus</name>
    <dbReference type="NCBI Taxonomy" id="2576037"/>
    <lineage>
        <taxon>Bacteria</taxon>
        <taxon>Pseudomonadati</taxon>
        <taxon>Campylobacterota</taxon>
        <taxon>Epsilonproteobacteria</taxon>
        <taxon>Campylobacterales</taxon>
        <taxon>Arcobacteraceae</taxon>
        <taxon>Arcobacter</taxon>
    </lineage>
</organism>
<dbReference type="PANTHER" id="PTHR10545">
    <property type="entry name" value="DIAMINE N-ACETYLTRANSFERASE"/>
    <property type="match status" value="1"/>
</dbReference>
<feature type="domain" description="N-acetyltransferase" evidence="3">
    <location>
        <begin position="1"/>
        <end position="135"/>
    </location>
</feature>
<dbReference type="OrthoDB" id="9805924at2"/>
<gene>
    <name evidence="4" type="ORF">FDK22_15555</name>
</gene>
<reference evidence="4 5" key="1">
    <citation type="submission" date="2019-05" db="EMBL/GenBank/DDBJ databases">
        <title>Arcobacter sp. nov., isolated from sea sediment.</title>
        <authorList>
            <person name="Kim W."/>
        </authorList>
    </citation>
    <scope>NUCLEOTIDE SEQUENCE [LARGE SCALE GENOMIC DNA]</scope>
    <source>
        <strain evidence="4 5">CAU 1517</strain>
    </source>
</reference>
<keyword evidence="5" id="KW-1185">Reference proteome</keyword>
<evidence type="ECO:0000313" key="4">
    <source>
        <dbReference type="EMBL" id="TLP34984.1"/>
    </source>
</evidence>
<proteinExistence type="predicted"/>
<dbReference type="InterPro" id="IPR000182">
    <property type="entry name" value="GNAT_dom"/>
</dbReference>
<accession>A0A5R8XWZ7</accession>
<keyword evidence="1 4" id="KW-0808">Transferase</keyword>
<dbReference type="SUPFAM" id="SSF55729">
    <property type="entry name" value="Acyl-CoA N-acyltransferases (Nat)"/>
    <property type="match status" value="1"/>
</dbReference>
<evidence type="ECO:0000256" key="1">
    <source>
        <dbReference type="ARBA" id="ARBA00022679"/>
    </source>
</evidence>
<evidence type="ECO:0000313" key="5">
    <source>
        <dbReference type="Proteomes" id="UP000308901"/>
    </source>
</evidence>
<dbReference type="Gene3D" id="3.40.630.30">
    <property type="match status" value="1"/>
</dbReference>
<dbReference type="Pfam" id="PF00583">
    <property type="entry name" value="Acetyltransf_1"/>
    <property type="match status" value="1"/>
</dbReference>